<sequence length="687" mass="79089">MRHYKFNQTRCSMVIKETTSVSSRLGESWRAWRVDKKLATILSSWADEHGDELYCFIAWNINGAKVVLKGQVKDILTEFHGSAFGGHRGVNKTREAINLRYWWNGSTEDIKNYERTLQKMVNEHQTDWDNFIDGALFSQKNKATFHYQIQPFLLIVPKEPEKMDIEAHVSEQIQKKINTAKVVKDNISTAHKKQQRDYEKRVKKGRQHNDFKVDDKVLALNTKKTSTRKGNLESNYLGPYVVESIKGKTAILRTKTNEVLKKKFSVDNLKVFKTSLVDETCETEGYQKSADTMRSEIADQYIRDISDSGCFQDLIKLILKLQHSKPKNSASLQQLLYDCPQQSFIHEVSEDAEEDVELYATKLLPYLRNLPVNLSQKTTMTMLLASVCVKASELFVNVLRMAETLKEKPGHLQDINESRPLDRNERLVVGGETLEEEDLTTLQEGQWLNDKLSYFIAAPVINAYLGLLKKECNITELNIFVLPSYTAVLWQNGNLFQWMFKKVKFSLYRFIMMPININDNHWILMVVNVKELSVTVLDSMNGQNAENWISLWRKFMGKRNSLEDISEKLGPWIENPLLSSKQRDGSSCGVFTLMNAECLVHGLHISIMRQVHCRAYRQYVKDRLITSGSAKDEKLCDMPGCSLRARVTRWVQYCVCGRWLHTKCCGVSVKAALEEDFVCCICQAVYS</sequence>
<dbReference type="PANTHER" id="PTHR12606">
    <property type="entry name" value="SENTRIN/SUMO-SPECIFIC PROTEASE"/>
    <property type="match status" value="1"/>
</dbReference>
<name>A0ABQ9FIR2_TEGGR</name>
<dbReference type="PANTHER" id="PTHR12606:SF136">
    <property type="entry name" value="ULP1 PROTEASE FAMILY PROTEIN"/>
    <property type="match status" value="1"/>
</dbReference>
<evidence type="ECO:0000259" key="5">
    <source>
        <dbReference type="PROSITE" id="PS50600"/>
    </source>
</evidence>
<protein>
    <recommendedName>
        <fullName evidence="5">Ubiquitin-like protease family profile domain-containing protein</fullName>
    </recommendedName>
</protein>
<dbReference type="InterPro" id="IPR038765">
    <property type="entry name" value="Papain-like_cys_pep_sf"/>
</dbReference>
<reference evidence="6 7" key="1">
    <citation type="submission" date="2022-12" db="EMBL/GenBank/DDBJ databases">
        <title>Chromosome-level genome of Tegillarca granosa.</title>
        <authorList>
            <person name="Kim J."/>
        </authorList>
    </citation>
    <scope>NUCLEOTIDE SEQUENCE [LARGE SCALE GENOMIC DNA]</scope>
    <source>
        <strain evidence="6">Teg-2019</strain>
        <tissue evidence="6">Adductor muscle</tissue>
    </source>
</reference>
<evidence type="ECO:0000313" key="6">
    <source>
        <dbReference type="EMBL" id="KAJ8316061.1"/>
    </source>
</evidence>
<evidence type="ECO:0000256" key="3">
    <source>
        <dbReference type="ARBA" id="ARBA00022801"/>
    </source>
</evidence>
<dbReference type="Gene3D" id="1.10.340.70">
    <property type="match status" value="1"/>
</dbReference>
<comment type="similarity">
    <text evidence="1">Belongs to the peptidase C48 family.</text>
</comment>
<dbReference type="Pfam" id="PF02902">
    <property type="entry name" value="Peptidase_C48"/>
    <property type="match status" value="1"/>
</dbReference>
<dbReference type="Proteomes" id="UP001217089">
    <property type="component" value="Unassembled WGS sequence"/>
</dbReference>
<evidence type="ECO:0000256" key="1">
    <source>
        <dbReference type="ARBA" id="ARBA00005234"/>
    </source>
</evidence>
<dbReference type="InterPro" id="IPR011011">
    <property type="entry name" value="Znf_FYVE_PHD"/>
</dbReference>
<comment type="caution">
    <text evidence="6">The sequence shown here is derived from an EMBL/GenBank/DDBJ whole genome shotgun (WGS) entry which is preliminary data.</text>
</comment>
<dbReference type="Pfam" id="PF17921">
    <property type="entry name" value="Integrase_H2C2"/>
    <property type="match status" value="1"/>
</dbReference>
<proteinExistence type="inferred from homology"/>
<dbReference type="EMBL" id="JARBDR010000328">
    <property type="protein sequence ID" value="KAJ8316061.1"/>
    <property type="molecule type" value="Genomic_DNA"/>
</dbReference>
<keyword evidence="3" id="KW-0378">Hydrolase</keyword>
<keyword evidence="4" id="KW-0788">Thiol protease</keyword>
<keyword evidence="2" id="KW-0645">Protease</keyword>
<evidence type="ECO:0000313" key="7">
    <source>
        <dbReference type="Proteomes" id="UP001217089"/>
    </source>
</evidence>
<dbReference type="PROSITE" id="PS50600">
    <property type="entry name" value="ULP_PROTEASE"/>
    <property type="match status" value="1"/>
</dbReference>
<evidence type="ECO:0000256" key="4">
    <source>
        <dbReference type="ARBA" id="ARBA00022807"/>
    </source>
</evidence>
<evidence type="ECO:0000256" key="2">
    <source>
        <dbReference type="ARBA" id="ARBA00022670"/>
    </source>
</evidence>
<dbReference type="SUPFAM" id="SSF54001">
    <property type="entry name" value="Cysteine proteinases"/>
    <property type="match status" value="1"/>
</dbReference>
<accession>A0ABQ9FIR2</accession>
<dbReference type="SUPFAM" id="SSF57903">
    <property type="entry name" value="FYVE/PHD zinc finger"/>
    <property type="match status" value="1"/>
</dbReference>
<organism evidence="6 7">
    <name type="scientific">Tegillarca granosa</name>
    <name type="common">Malaysian cockle</name>
    <name type="synonym">Anadara granosa</name>
    <dbReference type="NCBI Taxonomy" id="220873"/>
    <lineage>
        <taxon>Eukaryota</taxon>
        <taxon>Metazoa</taxon>
        <taxon>Spiralia</taxon>
        <taxon>Lophotrochozoa</taxon>
        <taxon>Mollusca</taxon>
        <taxon>Bivalvia</taxon>
        <taxon>Autobranchia</taxon>
        <taxon>Pteriomorphia</taxon>
        <taxon>Arcoida</taxon>
        <taxon>Arcoidea</taxon>
        <taxon>Arcidae</taxon>
        <taxon>Tegillarca</taxon>
    </lineage>
</organism>
<gene>
    <name evidence="6" type="ORF">KUTeg_006075</name>
</gene>
<feature type="domain" description="Ubiquitin-like protease family profile" evidence="5">
    <location>
        <begin position="432"/>
        <end position="599"/>
    </location>
</feature>
<keyword evidence="7" id="KW-1185">Reference proteome</keyword>
<dbReference type="InterPro" id="IPR003653">
    <property type="entry name" value="Peptidase_C48_C"/>
</dbReference>
<dbReference type="Gene3D" id="3.40.395.10">
    <property type="entry name" value="Adenoviral Proteinase, Chain A"/>
    <property type="match status" value="1"/>
</dbReference>
<dbReference type="InterPro" id="IPR041588">
    <property type="entry name" value="Integrase_H2C2"/>
</dbReference>